<evidence type="ECO:0000313" key="3">
    <source>
        <dbReference type="Proteomes" id="UP000034922"/>
    </source>
</evidence>
<protein>
    <submittedName>
        <fullName evidence="2">Uncharacterized protein</fullName>
    </submittedName>
</protein>
<feature type="transmembrane region" description="Helical" evidence="1">
    <location>
        <begin position="135"/>
        <end position="157"/>
    </location>
</feature>
<accession>A0A0G1NB81</accession>
<name>A0A0G1NB81_9BACT</name>
<organism evidence="2 3">
    <name type="scientific">Candidatus Woesebacteria bacterium GW2011_GWC2_45_9</name>
    <dbReference type="NCBI Taxonomy" id="1618589"/>
    <lineage>
        <taxon>Bacteria</taxon>
        <taxon>Candidatus Woeseibacteriota</taxon>
    </lineage>
</organism>
<evidence type="ECO:0000256" key="1">
    <source>
        <dbReference type="SAM" id="Phobius"/>
    </source>
</evidence>
<sequence>MRLLFLTFSLLFFAYLSLPNPEFPTPPPDALQSDEPADTETSLRRAYFTNLTREEVMSHYKNQLTPAFRLNYPPEEARTIIRDQTRSTFLEEIVHPLRESVFINGFEPKDPKDAIEIAGRSWRQKIIVRYVPSRLWLRLVLGLSTIFAMVVVFKEYLGFFRKARI</sequence>
<keyword evidence="1" id="KW-0472">Membrane</keyword>
<keyword evidence="1" id="KW-0812">Transmembrane</keyword>
<dbReference type="AlphaFoldDB" id="A0A0G1NB81"/>
<dbReference type="Proteomes" id="UP000034922">
    <property type="component" value="Unassembled WGS sequence"/>
</dbReference>
<reference evidence="2 3" key="1">
    <citation type="journal article" date="2015" name="Nature">
        <title>rRNA introns, odd ribosomes, and small enigmatic genomes across a large radiation of phyla.</title>
        <authorList>
            <person name="Brown C.T."/>
            <person name="Hug L.A."/>
            <person name="Thomas B.C."/>
            <person name="Sharon I."/>
            <person name="Castelle C.J."/>
            <person name="Singh A."/>
            <person name="Wilkins M.J."/>
            <person name="Williams K.H."/>
            <person name="Banfield J.F."/>
        </authorList>
    </citation>
    <scope>NUCLEOTIDE SEQUENCE [LARGE SCALE GENOMIC DNA]</scope>
</reference>
<comment type="caution">
    <text evidence="2">The sequence shown here is derived from an EMBL/GenBank/DDBJ whole genome shotgun (WGS) entry which is preliminary data.</text>
</comment>
<gene>
    <name evidence="2" type="ORF">UX25_C0001G0023</name>
</gene>
<dbReference type="STRING" id="1618589.UX25_C0001G0023"/>
<proteinExistence type="predicted"/>
<evidence type="ECO:0000313" key="2">
    <source>
        <dbReference type="EMBL" id="KKU17809.1"/>
    </source>
</evidence>
<keyword evidence="1" id="KW-1133">Transmembrane helix</keyword>
<dbReference type="EMBL" id="LCLM01000001">
    <property type="protein sequence ID" value="KKU17809.1"/>
    <property type="molecule type" value="Genomic_DNA"/>
</dbReference>